<accession>A0ABY3TA28</accession>
<proteinExistence type="predicted"/>
<evidence type="ECO:0000313" key="2">
    <source>
        <dbReference type="Proteomes" id="UP001649473"/>
    </source>
</evidence>
<dbReference type="EMBL" id="CP083439">
    <property type="protein sequence ID" value="UKF25040.1"/>
    <property type="molecule type" value="Genomic_DNA"/>
</dbReference>
<organism evidence="1 2">
    <name type="scientific">Clavibacter seminis</name>
    <dbReference type="NCBI Taxonomy" id="2860285"/>
    <lineage>
        <taxon>Bacteria</taxon>
        <taxon>Bacillati</taxon>
        <taxon>Actinomycetota</taxon>
        <taxon>Actinomycetes</taxon>
        <taxon>Micrococcales</taxon>
        <taxon>Microbacteriaceae</taxon>
        <taxon>Clavibacter</taxon>
    </lineage>
</organism>
<dbReference type="RefSeq" id="WP_147362300.1">
    <property type="nucleotide sequence ID" value="NZ_CP083439.1"/>
</dbReference>
<dbReference type="Proteomes" id="UP001649473">
    <property type="component" value="Chromosome"/>
</dbReference>
<sequence>MLPVTESELRELVRATVRSEMANANVQSNHLFVDEFVLGERGRIDLAVIGERFQGFELKSDLDTLSRLPRQMKVYSEIFDYCTLVITPRHLKAARAVLWRGWGLSVVSRIEGEGLSYKRVRKPTLTTRVESVPLASLLWRDEALKALDSLGHSTGLRSKPRDVLWQRLAEVTTGDDLRKIVSSAITARQGWRDGRELRECDATPQSSGVSSRFLARRFLPQSR</sequence>
<dbReference type="InterPro" id="IPR047729">
    <property type="entry name" value="Sce7726-like"/>
</dbReference>
<reference evidence="2" key="1">
    <citation type="submission" date="2024-08" db="EMBL/GenBank/DDBJ databases">
        <title>Description of the novel species Clavibacter lycopersicum isolated from tomato seeds.</title>
        <authorList>
            <person name="Arizala E.D."/>
            <person name="Dobhal S."/>
            <person name="Alvarez A."/>
            <person name="Arif M."/>
        </authorList>
    </citation>
    <scope>NUCLEOTIDE SEQUENCE [LARGE SCALE GENOMIC DNA]</scope>
    <source>
        <strain evidence="2">A6099</strain>
    </source>
</reference>
<name>A0ABY3TA28_9MICO</name>
<evidence type="ECO:0000313" key="1">
    <source>
        <dbReference type="EMBL" id="UKF25040.1"/>
    </source>
</evidence>
<gene>
    <name evidence="1" type="ORF">KYT88_15235</name>
</gene>
<dbReference type="NCBIfam" id="NF033832">
    <property type="entry name" value="sce7726_fam"/>
    <property type="match status" value="1"/>
</dbReference>
<protein>
    <submittedName>
        <fullName evidence="1">Sce7726 family protein</fullName>
    </submittedName>
</protein>
<keyword evidence="2" id="KW-1185">Reference proteome</keyword>